<dbReference type="EMBL" id="JABEZX010000010">
    <property type="protein sequence ID" value="MBA0568398.1"/>
    <property type="molecule type" value="Genomic_DNA"/>
</dbReference>
<evidence type="ECO:0000313" key="1">
    <source>
        <dbReference type="EMBL" id="MBA0568398.1"/>
    </source>
</evidence>
<sequence>MSDFFIDIINGLKALEKIYLNKEMVKKMLNSLLKS</sequence>
<comment type="caution">
    <text evidence="1">The sequence shown here is derived from an EMBL/GenBank/DDBJ whole genome shotgun (WGS) entry which is preliminary data.</text>
</comment>
<reference evidence="1 2" key="1">
    <citation type="journal article" date="2019" name="Genome Biol. Evol.">
        <title>Insights into the evolution of the New World diploid cottons (Gossypium, subgenus Houzingenia) based on genome sequencing.</title>
        <authorList>
            <person name="Grover C.E."/>
            <person name="Arick M.A. 2nd"/>
            <person name="Thrash A."/>
            <person name="Conover J.L."/>
            <person name="Sanders W.S."/>
            <person name="Peterson D.G."/>
            <person name="Frelichowski J.E."/>
            <person name="Scheffler J.A."/>
            <person name="Scheffler B.E."/>
            <person name="Wendel J.F."/>
        </authorList>
    </citation>
    <scope>NUCLEOTIDE SEQUENCE [LARGE SCALE GENOMIC DNA]</scope>
    <source>
        <strain evidence="1">157</strain>
        <tissue evidence="1">Leaf</tissue>
    </source>
</reference>
<gene>
    <name evidence="1" type="ORF">Golob_005896</name>
</gene>
<protein>
    <submittedName>
        <fullName evidence="1">Uncharacterized protein</fullName>
    </submittedName>
</protein>
<accession>A0A7J8MUK5</accession>
<evidence type="ECO:0000313" key="2">
    <source>
        <dbReference type="Proteomes" id="UP000593572"/>
    </source>
</evidence>
<name>A0A7J8MUK5_9ROSI</name>
<dbReference type="AlphaFoldDB" id="A0A7J8MUK5"/>
<dbReference type="Proteomes" id="UP000593572">
    <property type="component" value="Unassembled WGS sequence"/>
</dbReference>
<keyword evidence="2" id="KW-1185">Reference proteome</keyword>
<organism evidence="1 2">
    <name type="scientific">Gossypium lobatum</name>
    <dbReference type="NCBI Taxonomy" id="34289"/>
    <lineage>
        <taxon>Eukaryota</taxon>
        <taxon>Viridiplantae</taxon>
        <taxon>Streptophyta</taxon>
        <taxon>Embryophyta</taxon>
        <taxon>Tracheophyta</taxon>
        <taxon>Spermatophyta</taxon>
        <taxon>Magnoliopsida</taxon>
        <taxon>eudicotyledons</taxon>
        <taxon>Gunneridae</taxon>
        <taxon>Pentapetalae</taxon>
        <taxon>rosids</taxon>
        <taxon>malvids</taxon>
        <taxon>Malvales</taxon>
        <taxon>Malvaceae</taxon>
        <taxon>Malvoideae</taxon>
        <taxon>Gossypium</taxon>
    </lineage>
</organism>
<proteinExistence type="predicted"/>